<evidence type="ECO:0000256" key="3">
    <source>
        <dbReference type="ARBA" id="ARBA00022679"/>
    </source>
</evidence>
<dbReference type="EC" id="3.1.3.16" evidence="1"/>
<dbReference type="Pfam" id="PF00989">
    <property type="entry name" value="PAS"/>
    <property type="match status" value="1"/>
</dbReference>
<evidence type="ECO:0000256" key="5">
    <source>
        <dbReference type="ARBA" id="ARBA00022741"/>
    </source>
</evidence>
<dbReference type="FunFam" id="3.60.40.10:FF:000005">
    <property type="entry name" value="Serine/threonine protein phosphatase"/>
    <property type="match status" value="1"/>
</dbReference>
<keyword evidence="11" id="KW-0464">Manganese</keyword>
<protein>
    <recommendedName>
        <fullName evidence="1">protein-serine/threonine phosphatase</fullName>
        <ecNumber evidence="1">3.1.3.16</ecNumber>
    </recommendedName>
    <alternativeName>
        <fullName evidence="15">Protein-serine/threonine phosphatase</fullName>
    </alternativeName>
    <alternativeName>
        <fullName evidence="14">Serine/threonine-protein kinase</fullName>
    </alternativeName>
</protein>
<dbReference type="PROSITE" id="PS50112">
    <property type="entry name" value="PAS"/>
    <property type="match status" value="1"/>
</dbReference>
<dbReference type="RefSeq" id="WP_125774031.1">
    <property type="nucleotide sequence ID" value="NZ_CP121271.1"/>
</dbReference>
<dbReference type="SUPFAM" id="SSF55781">
    <property type="entry name" value="GAF domain-like"/>
    <property type="match status" value="1"/>
</dbReference>
<dbReference type="GO" id="GO:0005524">
    <property type="term" value="F:ATP binding"/>
    <property type="evidence" value="ECO:0007669"/>
    <property type="project" value="UniProtKB-KW"/>
</dbReference>
<sequence>MAVTSAGPGDPATPGHQPWPDLVPAPSLEDVQAAALTVDDDGVIVSVNGAAESLLHRARADFVGQDAHDLLHRDSHGDVPPRTHCRPGKALRDRRTEHGDQDWFARGDGVLVRLAWCVTPYSSEHRSTGALVLLYEQEESAPEEDLSGAPESMTELDRLTLLAETTTQLTSTLDTDEALHRLAVLTVPRLADWAVIDLIAERDEVRRALVVEYKDGVLIEHEDLQGPMPPIPEESPMPLSRALRGAASSLAGPAMYQGPPDSGIAVEQRRLFAETGIHSAVIAPIRGLRDTLGALTLGRSQRPTAFTAADLPLLEDITRRAGLALDNARLYQRQRKVAETMQRHLLPQLPTVPGVDMAVRYVPAPHASSVGGDWYDAFALTDSTHALVIGDVVGHDLDAAAGMAQVRNMLRAFAWSQPRAAPGVVVTQLDEAVKHIAEVPTATIILATLALGDDGLWRLHWTNAGHPPPLLVSHDGQADYLEDAHGILLGTGVRRPRPNAVTVLPPLTTLLLYTDGLVESPHRSIDRGLERLRRYAASLAHRPLGAFCDSLLEQVRPEDNDDDVAMLALRTPDRSQ</sequence>
<evidence type="ECO:0000256" key="6">
    <source>
        <dbReference type="ARBA" id="ARBA00022777"/>
    </source>
</evidence>
<dbReference type="GO" id="GO:0016301">
    <property type="term" value="F:kinase activity"/>
    <property type="evidence" value="ECO:0007669"/>
    <property type="project" value="UniProtKB-KW"/>
</dbReference>
<dbReference type="InterPro" id="IPR052016">
    <property type="entry name" value="Bact_Sigma-Reg"/>
</dbReference>
<dbReference type="EMBL" id="CP121271">
    <property type="protein sequence ID" value="WMC90462.1"/>
    <property type="molecule type" value="Genomic_DNA"/>
</dbReference>
<dbReference type="InterPro" id="IPR000014">
    <property type="entry name" value="PAS"/>
</dbReference>
<dbReference type="SMART" id="SM00331">
    <property type="entry name" value="PP2C_SIG"/>
    <property type="match status" value="1"/>
</dbReference>
<dbReference type="SMART" id="SM00065">
    <property type="entry name" value="GAF"/>
    <property type="match status" value="1"/>
</dbReference>
<keyword evidence="2" id="KW-0597">Phosphoprotein</keyword>
<evidence type="ECO:0000256" key="15">
    <source>
        <dbReference type="ARBA" id="ARBA00081350"/>
    </source>
</evidence>
<organism evidence="18 19">
    <name type="scientific">Streptomyces rochei</name>
    <name type="common">Streptomyces parvullus</name>
    <dbReference type="NCBI Taxonomy" id="1928"/>
    <lineage>
        <taxon>Bacteria</taxon>
        <taxon>Bacillati</taxon>
        <taxon>Actinomycetota</taxon>
        <taxon>Actinomycetes</taxon>
        <taxon>Kitasatosporales</taxon>
        <taxon>Streptomycetaceae</taxon>
        <taxon>Streptomyces</taxon>
        <taxon>Streptomyces rochei group</taxon>
    </lineage>
</organism>
<evidence type="ECO:0000256" key="12">
    <source>
        <dbReference type="ARBA" id="ARBA00047761"/>
    </source>
</evidence>
<dbReference type="CDD" id="cd00130">
    <property type="entry name" value="PAS"/>
    <property type="match status" value="1"/>
</dbReference>
<dbReference type="PANTHER" id="PTHR43156:SF2">
    <property type="entry name" value="STAGE II SPORULATION PROTEIN E"/>
    <property type="match status" value="1"/>
</dbReference>
<keyword evidence="5" id="KW-0547">Nucleotide-binding</keyword>
<name>A0AAX3ZTD4_STRRO</name>
<evidence type="ECO:0000256" key="2">
    <source>
        <dbReference type="ARBA" id="ARBA00022553"/>
    </source>
</evidence>
<dbReference type="GO" id="GO:0004722">
    <property type="term" value="F:protein serine/threonine phosphatase activity"/>
    <property type="evidence" value="ECO:0007669"/>
    <property type="project" value="UniProtKB-EC"/>
</dbReference>
<dbReference type="InterPro" id="IPR035965">
    <property type="entry name" value="PAS-like_dom_sf"/>
</dbReference>
<dbReference type="GO" id="GO:0006355">
    <property type="term" value="P:regulation of DNA-templated transcription"/>
    <property type="evidence" value="ECO:0007669"/>
    <property type="project" value="InterPro"/>
</dbReference>
<evidence type="ECO:0000256" key="11">
    <source>
        <dbReference type="ARBA" id="ARBA00023211"/>
    </source>
</evidence>
<feature type="domain" description="PAS" evidence="17">
    <location>
        <begin position="28"/>
        <end position="76"/>
    </location>
</feature>
<dbReference type="Proteomes" id="UP001231701">
    <property type="component" value="Chromosome"/>
</dbReference>
<evidence type="ECO:0000256" key="9">
    <source>
        <dbReference type="ARBA" id="ARBA00022842"/>
    </source>
</evidence>
<dbReference type="Gene3D" id="3.30.450.20">
    <property type="entry name" value="PAS domain"/>
    <property type="match status" value="1"/>
</dbReference>
<dbReference type="InterPro" id="IPR003018">
    <property type="entry name" value="GAF"/>
</dbReference>
<dbReference type="InterPro" id="IPR029016">
    <property type="entry name" value="GAF-like_dom_sf"/>
</dbReference>
<dbReference type="Gene3D" id="3.60.40.10">
    <property type="entry name" value="PPM-type phosphatase domain"/>
    <property type="match status" value="1"/>
</dbReference>
<dbReference type="GeneID" id="90947297"/>
<keyword evidence="3" id="KW-0808">Transferase</keyword>
<feature type="region of interest" description="Disordered" evidence="16">
    <location>
        <begin position="1"/>
        <end position="24"/>
    </location>
</feature>
<dbReference type="InterPro" id="IPR001932">
    <property type="entry name" value="PPM-type_phosphatase-like_dom"/>
</dbReference>
<dbReference type="Gene3D" id="3.30.450.40">
    <property type="match status" value="1"/>
</dbReference>
<keyword evidence="10" id="KW-0904">Protein phosphatase</keyword>
<dbReference type="InterPro" id="IPR013767">
    <property type="entry name" value="PAS_fold"/>
</dbReference>
<evidence type="ECO:0000256" key="10">
    <source>
        <dbReference type="ARBA" id="ARBA00022912"/>
    </source>
</evidence>
<comment type="function">
    <text evidence="13">Primarily acts as an independent SigF regulator that is sensitive to the osmosensory signal, mediating the cross talk of PknD with the SigF regulon. Possesses both phosphatase and kinase activities. The kinase domain functions as a classic anti-sigma factor-like kinase to phosphorylate the anti-anti-sigma factor domain at the canonical regulatory site, and the phosphatase domain antagonizes this activity.</text>
</comment>
<evidence type="ECO:0000256" key="13">
    <source>
        <dbReference type="ARBA" id="ARBA00056274"/>
    </source>
</evidence>
<feature type="compositionally biased region" description="Basic and acidic residues" evidence="16">
    <location>
        <begin position="72"/>
        <end position="81"/>
    </location>
</feature>
<keyword evidence="7" id="KW-0378">Hydrolase</keyword>
<proteinExistence type="predicted"/>
<evidence type="ECO:0000256" key="1">
    <source>
        <dbReference type="ARBA" id="ARBA00013081"/>
    </source>
</evidence>
<evidence type="ECO:0000259" key="17">
    <source>
        <dbReference type="PROSITE" id="PS50112"/>
    </source>
</evidence>
<dbReference type="SUPFAM" id="SSF55785">
    <property type="entry name" value="PYP-like sensor domain (PAS domain)"/>
    <property type="match status" value="1"/>
</dbReference>
<comment type="catalytic activity">
    <reaction evidence="12">
        <text>O-phospho-L-seryl-[protein] + H2O = L-seryl-[protein] + phosphate</text>
        <dbReference type="Rhea" id="RHEA:20629"/>
        <dbReference type="Rhea" id="RHEA-COMP:9863"/>
        <dbReference type="Rhea" id="RHEA-COMP:11604"/>
        <dbReference type="ChEBI" id="CHEBI:15377"/>
        <dbReference type="ChEBI" id="CHEBI:29999"/>
        <dbReference type="ChEBI" id="CHEBI:43474"/>
        <dbReference type="ChEBI" id="CHEBI:83421"/>
        <dbReference type="EC" id="3.1.3.16"/>
    </reaction>
</comment>
<dbReference type="FunFam" id="3.30.450.40:FF:000035">
    <property type="entry name" value="PAS sensor protein"/>
    <property type="match status" value="1"/>
</dbReference>
<keyword evidence="8" id="KW-0067">ATP-binding</keyword>
<dbReference type="SMART" id="SM00091">
    <property type="entry name" value="PAS"/>
    <property type="match status" value="1"/>
</dbReference>
<dbReference type="GO" id="GO:0046872">
    <property type="term" value="F:metal ion binding"/>
    <property type="evidence" value="ECO:0007669"/>
    <property type="project" value="UniProtKB-KW"/>
</dbReference>
<evidence type="ECO:0000256" key="16">
    <source>
        <dbReference type="SAM" id="MobiDB-lite"/>
    </source>
</evidence>
<accession>A0AAX3ZTD4</accession>
<feature type="region of interest" description="Disordered" evidence="16">
    <location>
        <begin position="72"/>
        <end position="97"/>
    </location>
</feature>
<evidence type="ECO:0000313" key="19">
    <source>
        <dbReference type="Proteomes" id="UP001231701"/>
    </source>
</evidence>
<keyword evidence="6" id="KW-0418">Kinase</keyword>
<dbReference type="Pfam" id="PF01590">
    <property type="entry name" value="GAF"/>
    <property type="match status" value="1"/>
</dbReference>
<evidence type="ECO:0000256" key="14">
    <source>
        <dbReference type="ARBA" id="ARBA00075117"/>
    </source>
</evidence>
<keyword evidence="4" id="KW-0479">Metal-binding</keyword>
<gene>
    <name evidence="18" type="ORF">P7W03_34695</name>
</gene>
<evidence type="ECO:0000256" key="8">
    <source>
        <dbReference type="ARBA" id="ARBA00022840"/>
    </source>
</evidence>
<dbReference type="AlphaFoldDB" id="A0AAX3ZTD4"/>
<keyword evidence="9" id="KW-0460">Magnesium</keyword>
<reference evidence="18" key="1">
    <citation type="submission" date="2023-03" db="EMBL/GenBank/DDBJ databases">
        <title>Borrelidin-producing and root-colonizing Streptomyces rochei is a potent biopesticide for soil-borne oomycete-caused plant diseases.</title>
        <authorList>
            <person name="Zhou D."/>
            <person name="Wang X."/>
            <person name="Navarro-Munoz J.C."/>
            <person name="Li W."/>
            <person name="Li J."/>
            <person name="Jiu M."/>
            <person name="Deng S."/>
            <person name="Ye Y."/>
            <person name="Daly P."/>
            <person name="Wei L."/>
        </authorList>
    </citation>
    <scope>NUCLEOTIDE SEQUENCE</scope>
    <source>
        <strain evidence="18">JK1</strain>
    </source>
</reference>
<dbReference type="PANTHER" id="PTHR43156">
    <property type="entry name" value="STAGE II SPORULATION PROTEIN E-RELATED"/>
    <property type="match status" value="1"/>
</dbReference>
<evidence type="ECO:0000313" key="18">
    <source>
        <dbReference type="EMBL" id="WMC90462.1"/>
    </source>
</evidence>
<evidence type="ECO:0000256" key="7">
    <source>
        <dbReference type="ARBA" id="ARBA00022801"/>
    </source>
</evidence>
<dbReference type="Pfam" id="PF07228">
    <property type="entry name" value="SpoIIE"/>
    <property type="match status" value="1"/>
</dbReference>
<evidence type="ECO:0000256" key="4">
    <source>
        <dbReference type="ARBA" id="ARBA00022723"/>
    </source>
</evidence>
<dbReference type="InterPro" id="IPR036457">
    <property type="entry name" value="PPM-type-like_dom_sf"/>
</dbReference>